<evidence type="ECO:0000256" key="1">
    <source>
        <dbReference type="SAM" id="MobiDB-lite"/>
    </source>
</evidence>
<keyword evidence="3" id="KW-1185">Reference proteome</keyword>
<name>A0ABD3NLP0_9STRA</name>
<accession>A0ABD3NLP0</accession>
<dbReference type="EMBL" id="JABMIG020000511">
    <property type="protein sequence ID" value="KAL3776122.1"/>
    <property type="molecule type" value="Genomic_DNA"/>
</dbReference>
<dbReference type="Proteomes" id="UP001516023">
    <property type="component" value="Unassembled WGS sequence"/>
</dbReference>
<proteinExistence type="predicted"/>
<evidence type="ECO:0000313" key="3">
    <source>
        <dbReference type="Proteomes" id="UP001516023"/>
    </source>
</evidence>
<sequence length="578" mass="64332">MANINGSKSMESDTVESRFEDILSLVIARSRGEVGNDAVESALASIIPSPGIEIHQDSNEHLAETASGAFSHGRDAIIEDKDDYDDDEVEGKGPSTSIVTDKEVCAEDQLQNKPRGRPKTSERIYDDSLESIPLGKMGSRMLITFGDGPQPRPEVISAALLGARSSLQRAILDARALHRQVNDHISSSILDDLLFSLYAIFYSRLKDQWYHARAAAVVHTKSGSKDYLEKTKGAILSHVMDNELSFRALDGFDSMKNNAPCGFDLKSLEMLFPEEMGAYQRWKKMHEAYTRKGDDGDAEDLDSNETSDSYTINQNGRLFERLGNFDTRTSNMGPDSYLKFSDVRRGSFLPRKNLNAETKEWQKSNRKRGRAPKGGWSNLHPSCVVFLYWLGFDPMSSLPPPDEETTQALGFLAHDFLGKIVETAVVRRLMESKGKCHIRKGVVPELSEGDQLELRNIEEAISATHLKSLYSSSGVDISMSSQVAQLYFGPGFEDRLELELEEIFAAKHKRLTPEEMKMRQEEEALFSNIAGPPSLPTNFADVLGIEENKNDDATGSSTVAEKKPRTEDHIVQSNIDLP</sequence>
<feature type="region of interest" description="Disordered" evidence="1">
    <location>
        <begin position="67"/>
        <end position="96"/>
    </location>
</feature>
<dbReference type="AlphaFoldDB" id="A0ABD3NLP0"/>
<feature type="compositionally biased region" description="Basic and acidic residues" evidence="1">
    <location>
        <begin position="560"/>
        <end position="570"/>
    </location>
</feature>
<comment type="caution">
    <text evidence="2">The sequence shown here is derived from an EMBL/GenBank/DDBJ whole genome shotgun (WGS) entry which is preliminary data.</text>
</comment>
<feature type="compositionally biased region" description="Acidic residues" evidence="1">
    <location>
        <begin position="80"/>
        <end position="89"/>
    </location>
</feature>
<gene>
    <name evidence="2" type="ORF">HJC23_000741</name>
</gene>
<protein>
    <submittedName>
        <fullName evidence="2">Uncharacterized protein</fullName>
    </submittedName>
</protein>
<evidence type="ECO:0000313" key="2">
    <source>
        <dbReference type="EMBL" id="KAL3776122.1"/>
    </source>
</evidence>
<feature type="region of interest" description="Disordered" evidence="1">
    <location>
        <begin position="547"/>
        <end position="578"/>
    </location>
</feature>
<reference evidence="2 3" key="1">
    <citation type="journal article" date="2020" name="G3 (Bethesda)">
        <title>Improved Reference Genome for Cyclotella cryptica CCMP332, a Model for Cell Wall Morphogenesis, Salinity Adaptation, and Lipid Production in Diatoms (Bacillariophyta).</title>
        <authorList>
            <person name="Roberts W.R."/>
            <person name="Downey K.M."/>
            <person name="Ruck E.C."/>
            <person name="Traller J.C."/>
            <person name="Alverson A.J."/>
        </authorList>
    </citation>
    <scope>NUCLEOTIDE SEQUENCE [LARGE SCALE GENOMIC DNA]</scope>
    <source>
        <strain evidence="2 3">CCMP332</strain>
    </source>
</reference>
<organism evidence="2 3">
    <name type="scientific">Cyclotella cryptica</name>
    <dbReference type="NCBI Taxonomy" id="29204"/>
    <lineage>
        <taxon>Eukaryota</taxon>
        <taxon>Sar</taxon>
        <taxon>Stramenopiles</taxon>
        <taxon>Ochrophyta</taxon>
        <taxon>Bacillariophyta</taxon>
        <taxon>Coscinodiscophyceae</taxon>
        <taxon>Thalassiosirophycidae</taxon>
        <taxon>Stephanodiscales</taxon>
        <taxon>Stephanodiscaceae</taxon>
        <taxon>Cyclotella</taxon>
    </lineage>
</organism>